<dbReference type="InterPro" id="IPR036097">
    <property type="entry name" value="HisK_dim/P_sf"/>
</dbReference>
<evidence type="ECO:0000256" key="6">
    <source>
        <dbReference type="ARBA" id="ARBA00023012"/>
    </source>
</evidence>
<dbReference type="PRINTS" id="PR00344">
    <property type="entry name" value="BCTRLSENSOR"/>
</dbReference>
<keyword evidence="6" id="KW-0902">Two-component regulatory system</keyword>
<gene>
    <name evidence="8" type="ORF">SAMN02745243_03012</name>
</gene>
<organism evidence="8 9">
    <name type="scientific">Hespellia stercorisuis DSM 15480</name>
    <dbReference type="NCBI Taxonomy" id="1121950"/>
    <lineage>
        <taxon>Bacteria</taxon>
        <taxon>Bacillati</taxon>
        <taxon>Bacillota</taxon>
        <taxon>Clostridia</taxon>
        <taxon>Lachnospirales</taxon>
        <taxon>Lachnospiraceae</taxon>
        <taxon>Hespellia</taxon>
    </lineage>
</organism>
<dbReference type="CDD" id="cd00082">
    <property type="entry name" value="HisKA"/>
    <property type="match status" value="1"/>
</dbReference>
<evidence type="ECO:0000313" key="9">
    <source>
        <dbReference type="Proteomes" id="UP000184301"/>
    </source>
</evidence>
<evidence type="ECO:0000259" key="7">
    <source>
        <dbReference type="PROSITE" id="PS50109"/>
    </source>
</evidence>
<proteinExistence type="predicted"/>
<dbReference type="GO" id="GO:0000155">
    <property type="term" value="F:phosphorelay sensor kinase activity"/>
    <property type="evidence" value="ECO:0007669"/>
    <property type="project" value="InterPro"/>
</dbReference>
<dbReference type="InterPro" id="IPR003594">
    <property type="entry name" value="HATPase_dom"/>
</dbReference>
<dbReference type="InterPro" id="IPR050736">
    <property type="entry name" value="Sensor_HK_Regulatory"/>
</dbReference>
<dbReference type="CDD" id="cd00075">
    <property type="entry name" value="HATPase"/>
    <property type="match status" value="1"/>
</dbReference>
<evidence type="ECO:0000256" key="1">
    <source>
        <dbReference type="ARBA" id="ARBA00000085"/>
    </source>
</evidence>
<dbReference type="OrthoDB" id="9815750at2"/>
<dbReference type="SUPFAM" id="SSF55874">
    <property type="entry name" value="ATPase domain of HSP90 chaperone/DNA topoisomerase II/histidine kinase"/>
    <property type="match status" value="1"/>
</dbReference>
<feature type="domain" description="Histidine kinase" evidence="7">
    <location>
        <begin position="37"/>
        <end position="247"/>
    </location>
</feature>
<keyword evidence="5 8" id="KW-0418">Kinase</keyword>
<dbReference type="RefSeq" id="WP_073111925.1">
    <property type="nucleotide sequence ID" value="NZ_FQZY01000051.1"/>
</dbReference>
<protein>
    <recommendedName>
        <fullName evidence="2">histidine kinase</fullName>
        <ecNumber evidence="2">2.7.13.3</ecNumber>
    </recommendedName>
</protein>
<dbReference type="Gene3D" id="1.10.287.130">
    <property type="match status" value="1"/>
</dbReference>
<accession>A0A1M6SQ81</accession>
<dbReference type="STRING" id="1121950.SAMN02745243_03012"/>
<keyword evidence="4" id="KW-0808">Transferase</keyword>
<evidence type="ECO:0000256" key="3">
    <source>
        <dbReference type="ARBA" id="ARBA00022553"/>
    </source>
</evidence>
<dbReference type="InterPro" id="IPR036890">
    <property type="entry name" value="HATPase_C_sf"/>
</dbReference>
<evidence type="ECO:0000313" key="8">
    <source>
        <dbReference type="EMBL" id="SHK46845.1"/>
    </source>
</evidence>
<dbReference type="SUPFAM" id="SSF47384">
    <property type="entry name" value="Homodimeric domain of signal transducing histidine kinase"/>
    <property type="match status" value="1"/>
</dbReference>
<evidence type="ECO:0000256" key="2">
    <source>
        <dbReference type="ARBA" id="ARBA00012438"/>
    </source>
</evidence>
<dbReference type="SMART" id="SM00387">
    <property type="entry name" value="HATPase_c"/>
    <property type="match status" value="1"/>
</dbReference>
<dbReference type="PROSITE" id="PS50109">
    <property type="entry name" value="HIS_KIN"/>
    <property type="match status" value="1"/>
</dbReference>
<dbReference type="InterPro" id="IPR003661">
    <property type="entry name" value="HisK_dim/P_dom"/>
</dbReference>
<dbReference type="InterPro" id="IPR005467">
    <property type="entry name" value="His_kinase_dom"/>
</dbReference>
<dbReference type="InterPro" id="IPR004358">
    <property type="entry name" value="Sig_transdc_His_kin-like_C"/>
</dbReference>
<reference evidence="8 9" key="1">
    <citation type="submission" date="2016-11" db="EMBL/GenBank/DDBJ databases">
        <authorList>
            <person name="Jaros S."/>
            <person name="Januszkiewicz K."/>
            <person name="Wedrychowicz H."/>
        </authorList>
    </citation>
    <scope>NUCLEOTIDE SEQUENCE [LARGE SCALE GENOMIC DNA]</scope>
    <source>
        <strain evidence="8 9">DSM 15480</strain>
    </source>
</reference>
<comment type="catalytic activity">
    <reaction evidence="1">
        <text>ATP + protein L-histidine = ADP + protein N-phospho-L-histidine.</text>
        <dbReference type="EC" id="2.7.13.3"/>
    </reaction>
</comment>
<dbReference type="Pfam" id="PF02518">
    <property type="entry name" value="HATPase_c"/>
    <property type="match status" value="1"/>
</dbReference>
<name>A0A1M6SQ81_9FIRM</name>
<keyword evidence="3" id="KW-0597">Phosphoprotein</keyword>
<dbReference type="Proteomes" id="UP000184301">
    <property type="component" value="Unassembled WGS sequence"/>
</dbReference>
<dbReference type="AlphaFoldDB" id="A0A1M6SQ81"/>
<dbReference type="PANTHER" id="PTHR43711">
    <property type="entry name" value="TWO-COMPONENT HISTIDINE KINASE"/>
    <property type="match status" value="1"/>
</dbReference>
<keyword evidence="9" id="KW-1185">Reference proteome</keyword>
<evidence type="ECO:0000256" key="5">
    <source>
        <dbReference type="ARBA" id="ARBA00022777"/>
    </source>
</evidence>
<dbReference type="EMBL" id="FQZY01000051">
    <property type="protein sequence ID" value="SHK46845.1"/>
    <property type="molecule type" value="Genomic_DNA"/>
</dbReference>
<evidence type="ECO:0000256" key="4">
    <source>
        <dbReference type="ARBA" id="ARBA00022679"/>
    </source>
</evidence>
<sequence length="247" mass="27426">MLHNIDKQKMNQLMDRDKDAKIIINQLLENHNVALSTIAHEIRNPLTLVYSALQVMEIQHPELSTYPHWSQTKSDIEFMCQLLNDLSRYSSGHTLNHSAFSMKDFLKNIAVSFAISLEDSNIEFTSRIDKGLGTFTGDKIKLKEVLLNLLANARDAVQSVHSGDGRGKICLSAHPDIHGIVIECFDNGCGISDDIIDHIFDPFVTHKENGTGLGLAISRQIIESHNGSIQAHSSPETGTTFIIHLAC</sequence>
<dbReference type="EC" id="2.7.13.3" evidence="2"/>
<dbReference type="Gene3D" id="3.30.565.10">
    <property type="entry name" value="Histidine kinase-like ATPase, C-terminal domain"/>
    <property type="match status" value="1"/>
</dbReference>
<dbReference type="PANTHER" id="PTHR43711:SF1">
    <property type="entry name" value="HISTIDINE KINASE 1"/>
    <property type="match status" value="1"/>
</dbReference>